<dbReference type="EMBL" id="JAGJCF010000014">
    <property type="protein sequence ID" value="MBP0617174.1"/>
    <property type="molecule type" value="Genomic_DNA"/>
</dbReference>
<accession>A0ABS4BKA2</accession>
<dbReference type="InterPro" id="IPR007047">
    <property type="entry name" value="Flp_Fap"/>
</dbReference>
<dbReference type="Proteomes" id="UP000678276">
    <property type="component" value="Unassembled WGS sequence"/>
</dbReference>
<proteinExistence type="predicted"/>
<sequence>MEPLIMQVGTAAAPRFRRFCRCETGSTAIEYALIGVVMAVAILGAYTVLKEPLETLFTHIGNSMGV</sequence>
<feature type="transmembrane region" description="Helical" evidence="1">
    <location>
        <begin position="28"/>
        <end position="49"/>
    </location>
</feature>
<protein>
    <submittedName>
        <fullName evidence="2">Flp family type IVb pilin</fullName>
    </submittedName>
</protein>
<keyword evidence="3" id="KW-1185">Reference proteome</keyword>
<keyword evidence="1" id="KW-0812">Transmembrane</keyword>
<keyword evidence="1" id="KW-0472">Membrane</keyword>
<organism evidence="2 3">
    <name type="scientific">Jiella mangrovi</name>
    <dbReference type="NCBI Taxonomy" id="2821407"/>
    <lineage>
        <taxon>Bacteria</taxon>
        <taxon>Pseudomonadati</taxon>
        <taxon>Pseudomonadota</taxon>
        <taxon>Alphaproteobacteria</taxon>
        <taxon>Hyphomicrobiales</taxon>
        <taxon>Aurantimonadaceae</taxon>
        <taxon>Jiella</taxon>
    </lineage>
</organism>
<evidence type="ECO:0000313" key="2">
    <source>
        <dbReference type="EMBL" id="MBP0617174.1"/>
    </source>
</evidence>
<gene>
    <name evidence="2" type="ORF">J6595_16430</name>
</gene>
<evidence type="ECO:0000256" key="1">
    <source>
        <dbReference type="SAM" id="Phobius"/>
    </source>
</evidence>
<evidence type="ECO:0000313" key="3">
    <source>
        <dbReference type="Proteomes" id="UP000678276"/>
    </source>
</evidence>
<reference evidence="2 3" key="1">
    <citation type="submission" date="2021-04" db="EMBL/GenBank/DDBJ databases">
        <title>Whole genome sequence of Jiella sp. KSK16Y-1.</title>
        <authorList>
            <person name="Tuo L."/>
        </authorList>
    </citation>
    <scope>NUCLEOTIDE SEQUENCE [LARGE SCALE GENOMIC DNA]</scope>
    <source>
        <strain evidence="2 3">KSK16Y-1</strain>
    </source>
</reference>
<keyword evidence="1" id="KW-1133">Transmembrane helix</keyword>
<comment type="caution">
    <text evidence="2">The sequence shown here is derived from an EMBL/GenBank/DDBJ whole genome shotgun (WGS) entry which is preliminary data.</text>
</comment>
<dbReference type="Pfam" id="PF04964">
    <property type="entry name" value="Flp_Fap"/>
    <property type="match status" value="1"/>
</dbReference>
<name>A0ABS4BKA2_9HYPH</name>
<dbReference type="RefSeq" id="WP_209595671.1">
    <property type="nucleotide sequence ID" value="NZ_JAGJCF010000014.1"/>
</dbReference>